<dbReference type="PANTHER" id="PTHR39188:SF3">
    <property type="entry name" value="STAGE IV SPORULATION PROTEIN FB"/>
    <property type="match status" value="1"/>
</dbReference>
<evidence type="ECO:0000256" key="6">
    <source>
        <dbReference type="ARBA" id="ARBA00022723"/>
    </source>
</evidence>
<evidence type="ECO:0000256" key="4">
    <source>
        <dbReference type="ARBA" id="ARBA00022670"/>
    </source>
</evidence>
<name>A0A2T0PTY7_9ACTN</name>
<evidence type="ECO:0000256" key="5">
    <source>
        <dbReference type="ARBA" id="ARBA00022692"/>
    </source>
</evidence>
<feature type="domain" description="Peptidase M50" evidence="17">
    <location>
        <begin position="133"/>
        <end position="172"/>
    </location>
</feature>
<dbReference type="PIRSF" id="PIRSF006404">
    <property type="entry name" value="UCP006404_Pept_M50_CBS"/>
    <property type="match status" value="1"/>
</dbReference>
<keyword evidence="9 14" id="KW-0862">Zinc</keyword>
<feature type="transmembrane region" description="Helical" evidence="14">
    <location>
        <begin position="176"/>
        <end position="199"/>
    </location>
</feature>
<evidence type="ECO:0000256" key="3">
    <source>
        <dbReference type="ARBA" id="ARBA00022475"/>
    </source>
</evidence>
<evidence type="ECO:0000256" key="14">
    <source>
        <dbReference type="PIRNR" id="PIRNR006404"/>
    </source>
</evidence>
<dbReference type="InterPro" id="IPR008915">
    <property type="entry name" value="Peptidase_M50"/>
</dbReference>
<feature type="transmembrane region" description="Helical" evidence="14">
    <location>
        <begin position="205"/>
        <end position="222"/>
    </location>
</feature>
<evidence type="ECO:0000256" key="13">
    <source>
        <dbReference type="ARBA" id="ARBA00023136"/>
    </source>
</evidence>
<keyword evidence="8 14" id="KW-0378">Hydrolase</keyword>
<sequence>MGRWFGIPVYVGLSWFLIAALITYWYGDYIRSLLDIGAWSYLVAFAFAVLLYLSVLVHELAHSVLARHYGLPVRRIVLYMLGGVSEIEREPQTAAREFWVAFVGPLLSLLLAAVGFVLWLVVPQATVPGVLIQQLWVANLLVGVFNLLPGLPLDGGRMLRAGVWGATGSPAAGTRFAAWAGRALGALVLAIPLLLALAYGEMPSLLTFAWAAILGGFIWMASSQSLRVAGLRERLPGLRAGALARRALPVAADLPVSEALRRRTEAGAGALVVCDHEGRPTGVASEAAIDRIPAERRPWVAVSGTARSLEPALMLGRDLAGEELIKAVQAAPAGEYLVVDDDGRVYGVLVKADLDRALAAAARG</sequence>
<keyword evidence="3 14" id="KW-1003">Cell membrane</keyword>
<keyword evidence="13 14" id="KW-0472">Membrane</keyword>
<proteinExistence type="inferred from homology"/>
<feature type="binding site" evidence="16">
    <location>
        <position position="58"/>
    </location>
    <ligand>
        <name>Zn(2+)</name>
        <dbReference type="ChEBI" id="CHEBI:29105"/>
        <note>catalytic</note>
    </ligand>
</feature>
<comment type="subcellular location">
    <subcellularLocation>
        <location evidence="1 14">Cell membrane</location>
        <topology evidence="1 14">Multi-pass membrane protein</topology>
    </subcellularLocation>
</comment>
<evidence type="ECO:0000313" key="19">
    <source>
        <dbReference type="Proteomes" id="UP000237846"/>
    </source>
</evidence>
<comment type="caution">
    <text evidence="18">The sequence shown here is derived from an EMBL/GenBank/DDBJ whole genome shotgun (WGS) entry which is preliminary data.</text>
</comment>
<organism evidence="18 19">
    <name type="scientific">Allonocardiopsis opalescens</name>
    <dbReference type="NCBI Taxonomy" id="1144618"/>
    <lineage>
        <taxon>Bacteria</taxon>
        <taxon>Bacillati</taxon>
        <taxon>Actinomycetota</taxon>
        <taxon>Actinomycetes</taxon>
        <taxon>Streptosporangiales</taxon>
        <taxon>Allonocardiopsis</taxon>
    </lineage>
</organism>
<evidence type="ECO:0000259" key="17">
    <source>
        <dbReference type="Pfam" id="PF02163"/>
    </source>
</evidence>
<evidence type="ECO:0000256" key="7">
    <source>
        <dbReference type="ARBA" id="ARBA00022737"/>
    </source>
</evidence>
<keyword evidence="6 14" id="KW-0479">Metal-binding</keyword>
<dbReference type="OrthoDB" id="9781963at2"/>
<evidence type="ECO:0000313" key="18">
    <source>
        <dbReference type="EMBL" id="PRX92361.1"/>
    </source>
</evidence>
<dbReference type="GO" id="GO:0005886">
    <property type="term" value="C:plasma membrane"/>
    <property type="evidence" value="ECO:0007669"/>
    <property type="project" value="UniProtKB-SubCell"/>
</dbReference>
<dbReference type="InterPro" id="IPR046342">
    <property type="entry name" value="CBS_dom_sf"/>
</dbReference>
<keyword evidence="10 14" id="KW-1133">Transmembrane helix</keyword>
<evidence type="ECO:0000256" key="12">
    <source>
        <dbReference type="ARBA" id="ARBA00023122"/>
    </source>
</evidence>
<feature type="binding site" evidence="16">
    <location>
        <position position="154"/>
    </location>
    <ligand>
        <name>Zn(2+)</name>
        <dbReference type="ChEBI" id="CHEBI:29105"/>
        <note>catalytic</note>
    </ligand>
</feature>
<dbReference type="GO" id="GO:0006508">
    <property type="term" value="P:proteolysis"/>
    <property type="evidence" value="ECO:0007669"/>
    <property type="project" value="UniProtKB-KW"/>
</dbReference>
<dbReference type="SUPFAM" id="SSF54631">
    <property type="entry name" value="CBS-domain pair"/>
    <property type="match status" value="1"/>
</dbReference>
<gene>
    <name evidence="18" type="ORF">CLV72_110121</name>
</gene>
<dbReference type="Gene3D" id="3.10.580.10">
    <property type="entry name" value="CBS-domain"/>
    <property type="match status" value="1"/>
</dbReference>
<keyword evidence="5 14" id="KW-0812">Transmembrane</keyword>
<feature type="transmembrane region" description="Helical" evidence="14">
    <location>
        <begin position="7"/>
        <end position="26"/>
    </location>
</feature>
<evidence type="ECO:0000256" key="9">
    <source>
        <dbReference type="ARBA" id="ARBA00022833"/>
    </source>
</evidence>
<keyword evidence="7" id="KW-0677">Repeat</keyword>
<dbReference type="InterPro" id="IPR016483">
    <property type="entry name" value="UCP006404_Pept_M50_CBS"/>
</dbReference>
<evidence type="ECO:0000256" key="11">
    <source>
        <dbReference type="ARBA" id="ARBA00023049"/>
    </source>
</evidence>
<dbReference type="GO" id="GO:0008237">
    <property type="term" value="F:metallopeptidase activity"/>
    <property type="evidence" value="ECO:0007669"/>
    <property type="project" value="UniProtKB-UniRule"/>
</dbReference>
<comment type="similarity">
    <text evidence="2 14">Belongs to the peptidase M50B family.</text>
</comment>
<reference evidence="18 19" key="1">
    <citation type="submission" date="2018-03" db="EMBL/GenBank/DDBJ databases">
        <title>Genomic Encyclopedia of Archaeal and Bacterial Type Strains, Phase II (KMG-II): from individual species to whole genera.</title>
        <authorList>
            <person name="Goeker M."/>
        </authorList>
    </citation>
    <scope>NUCLEOTIDE SEQUENCE [LARGE SCALE GENOMIC DNA]</scope>
    <source>
        <strain evidence="18 19">DSM 45601</strain>
    </source>
</reference>
<evidence type="ECO:0000256" key="15">
    <source>
        <dbReference type="PIRSR" id="PIRSR006404-1"/>
    </source>
</evidence>
<dbReference type="CDD" id="cd06164">
    <property type="entry name" value="S2P-M50_SpoIVFB_CBS"/>
    <property type="match status" value="1"/>
</dbReference>
<keyword evidence="12" id="KW-0129">CBS domain</keyword>
<keyword evidence="4 14" id="KW-0645">Protease</keyword>
<feature type="transmembrane region" description="Helical" evidence="14">
    <location>
        <begin position="98"/>
        <end position="122"/>
    </location>
</feature>
<dbReference type="Proteomes" id="UP000237846">
    <property type="component" value="Unassembled WGS sequence"/>
</dbReference>
<dbReference type="PANTHER" id="PTHR39188">
    <property type="entry name" value="MEMBRANE-ASSOCIATED ZINC METALLOPROTEASE M50B"/>
    <property type="match status" value="1"/>
</dbReference>
<dbReference type="AlphaFoldDB" id="A0A2T0PTY7"/>
<dbReference type="Pfam" id="PF02163">
    <property type="entry name" value="Peptidase_M50"/>
    <property type="match status" value="2"/>
</dbReference>
<dbReference type="GO" id="GO:0046872">
    <property type="term" value="F:metal ion binding"/>
    <property type="evidence" value="ECO:0007669"/>
    <property type="project" value="UniProtKB-UniRule"/>
</dbReference>
<keyword evidence="11 14" id="KW-0482">Metalloprotease</keyword>
<dbReference type="EMBL" id="PVZC01000010">
    <property type="protein sequence ID" value="PRX92361.1"/>
    <property type="molecule type" value="Genomic_DNA"/>
</dbReference>
<evidence type="ECO:0000256" key="2">
    <source>
        <dbReference type="ARBA" id="ARBA00007931"/>
    </source>
</evidence>
<evidence type="ECO:0000256" key="1">
    <source>
        <dbReference type="ARBA" id="ARBA00004651"/>
    </source>
</evidence>
<evidence type="ECO:0000256" key="10">
    <source>
        <dbReference type="ARBA" id="ARBA00022989"/>
    </source>
</evidence>
<protein>
    <recommendedName>
        <fullName evidence="14">Zinc metalloprotease</fullName>
    </recommendedName>
</protein>
<feature type="transmembrane region" description="Helical" evidence="14">
    <location>
        <begin position="38"/>
        <end position="57"/>
    </location>
</feature>
<comment type="cofactor">
    <cofactor evidence="14 16">
        <name>Zn(2+)</name>
        <dbReference type="ChEBI" id="CHEBI:29105"/>
    </cofactor>
    <text evidence="14 16">Binds 1 zinc ion per subunit.</text>
</comment>
<keyword evidence="19" id="KW-1185">Reference proteome</keyword>
<evidence type="ECO:0000256" key="16">
    <source>
        <dbReference type="PIRSR" id="PIRSR006404-2"/>
    </source>
</evidence>
<feature type="domain" description="Peptidase M50" evidence="17">
    <location>
        <begin position="46"/>
        <end position="123"/>
    </location>
</feature>
<accession>A0A2T0PTY7</accession>
<feature type="binding site" evidence="16">
    <location>
        <position position="62"/>
    </location>
    <ligand>
        <name>Zn(2+)</name>
        <dbReference type="ChEBI" id="CHEBI:29105"/>
        <note>catalytic</note>
    </ligand>
</feature>
<feature type="active site" evidence="15">
    <location>
        <position position="59"/>
    </location>
</feature>
<feature type="transmembrane region" description="Helical" evidence="14">
    <location>
        <begin position="134"/>
        <end position="155"/>
    </location>
</feature>
<evidence type="ECO:0000256" key="8">
    <source>
        <dbReference type="ARBA" id="ARBA00022801"/>
    </source>
</evidence>